<dbReference type="GO" id="GO:0005770">
    <property type="term" value="C:late endosome"/>
    <property type="evidence" value="ECO:0007669"/>
    <property type="project" value="TreeGrafter"/>
</dbReference>
<dbReference type="GO" id="GO:0005886">
    <property type="term" value="C:plasma membrane"/>
    <property type="evidence" value="ECO:0007669"/>
    <property type="project" value="TreeGrafter"/>
</dbReference>
<dbReference type="GO" id="GO:0045022">
    <property type="term" value="P:early endosome to late endosome transport"/>
    <property type="evidence" value="ECO:0007669"/>
    <property type="project" value="TreeGrafter"/>
</dbReference>
<evidence type="ECO:0000313" key="4">
    <source>
        <dbReference type="Proteomes" id="UP000644660"/>
    </source>
</evidence>
<sequence>MSQDSLNTSTLTNINESGTQTRSHLPVLLNPLLNSIFNCPDPSSSPLKKIFKKITQQDSQKFALIVPQSYTLYNFKDAHSDTKFSDLCHYDVPFLSSHIIQLDQKYKTMNPLIHTNEVKYEFETLSNISLSINFGKKSLYVVNDSHMDKRFKILKVITFTNFNDYFPDRYYTVIFIDQPLIDPKRIIPDDSYLIKSQSIETMKGNKSDNNNKKINTLSQDISQHNRATFEKIVHSNQRWVQYFKTAFEQFLSDISATENENSTNNLGALSDKFQIMVNHSISMTKNEILFKLIGSDLPRVVRDYMEEKLYSAIWNELQVLDGTEKSELSELSEVFYSLDYLSIDQLDTDLYTSDFQKFKLSLIVKLEKNINQAIEMFAHFKKTNTFFEKTKILTRTLQTLSTPLEDIPIDADTLLSLLVLVINKTQTKHLRCHIQYLQNFYYSDDGSNPTKFGILGYSISTLEAVAFYLEDMNNEKFLHLKEIHEKKIKELLEVIKMEKSSKMTFNLDDYRDVLKYRTEKGESIISLCICNSKNTILEQLLDSFQTEITLDDLLEDENIEGDTLLLQALKYGNYEATALLLNLLLDNCTTYEIKLYLNKRNNAQRTVGHHLSDQSSLVEKIGKYINWSLKDATGKTPLFTIFRSYDQVNYSEMIAGALRVAEQSQYGYIYNDHTDPNGNTLLHIIKTDVKLLLDSKILININQKNRKGLTPLMIYLKYDRLDNVKNILNDKRLNCLNQYDTKKYLTCYEYMRNPEILEMFTKYHIKNTSVFHHCICHSLRIYSNQTIGGSIQSCSLQISVLNKEGNISNIALNVKVLKNIFKLILKKKPLTFVPIENLLNEINVLLNMSTNTWLIDNITTFHRLQNREYLLSNMTNCLDTLIELEYIPEEIFQSDASTLLWIKQCKDELNINHKSEKTIGLEPEGINAIKHFLKFNLQELTKLKKAIFTLEKLLIFRNLKSDDCNTSLDIIKHIVHDLGTHTIRKQLRTISDVNKIEVVSDINDISVNPTLTNLEFYKNCINVLYKSIEHLLDHQILKWWKHYGELLEINKMLMKSTPQSAGTELNLSESNRTVSGGINSGVFGNFLEGQRIKNEQKLLRTSHDISLLMKKLGTEITHSHELLAEELSNFMNFKEPFLQTGFVERNIKDNIYNLSENLLWITTKYQAYENKFHKI</sequence>
<dbReference type="InterPro" id="IPR002110">
    <property type="entry name" value="Ankyrin_rpt"/>
</dbReference>
<dbReference type="Gene3D" id="1.20.1050.80">
    <property type="entry name" value="VPS9 domain"/>
    <property type="match status" value="1"/>
</dbReference>
<dbReference type="PROSITE" id="PS51205">
    <property type="entry name" value="VPS9"/>
    <property type="match status" value="1"/>
</dbReference>
<dbReference type="GeneID" id="64858619"/>
<dbReference type="GO" id="GO:0005085">
    <property type="term" value="F:guanyl-nucleotide exchange factor activity"/>
    <property type="evidence" value="ECO:0007669"/>
    <property type="project" value="TreeGrafter"/>
</dbReference>
<dbReference type="InterPro" id="IPR037191">
    <property type="entry name" value="VPS9_dom_sf"/>
</dbReference>
<dbReference type="Pfam" id="PF02204">
    <property type="entry name" value="VPS9"/>
    <property type="match status" value="1"/>
</dbReference>
<dbReference type="InterPro" id="IPR051248">
    <property type="entry name" value="UPF0507/Ank_repeat_27"/>
</dbReference>
<dbReference type="GO" id="GO:0097422">
    <property type="term" value="C:tubular endosome"/>
    <property type="evidence" value="ECO:0007669"/>
    <property type="project" value="TreeGrafter"/>
</dbReference>
<dbReference type="Proteomes" id="UP000644660">
    <property type="component" value="Unassembled WGS sequence"/>
</dbReference>
<dbReference type="EMBL" id="CAEFZW010000006">
    <property type="protein sequence ID" value="CAB4255564.1"/>
    <property type="molecule type" value="Genomic_DNA"/>
</dbReference>
<accession>A0A8H2ZHB2</accession>
<dbReference type="PANTHER" id="PTHR24170">
    <property type="entry name" value="ANKYRIN REPEAT DOMAIN-CONTAINING PROTEIN 27"/>
    <property type="match status" value="1"/>
</dbReference>
<comment type="caution">
    <text evidence="3">The sequence shown here is derived from an EMBL/GenBank/DDBJ whole genome shotgun (WGS) entry which is preliminary data.</text>
</comment>
<evidence type="ECO:0000256" key="1">
    <source>
        <dbReference type="ARBA" id="ARBA00007428"/>
    </source>
</evidence>
<dbReference type="SUPFAM" id="SSF48403">
    <property type="entry name" value="Ankyrin repeat"/>
    <property type="match status" value="1"/>
</dbReference>
<evidence type="ECO:0000259" key="2">
    <source>
        <dbReference type="PROSITE" id="PS51205"/>
    </source>
</evidence>
<dbReference type="InterPro" id="IPR036770">
    <property type="entry name" value="Ankyrin_rpt-contain_sf"/>
</dbReference>
<dbReference type="InterPro" id="IPR003123">
    <property type="entry name" value="VPS9"/>
</dbReference>
<dbReference type="RefSeq" id="XP_041407408.1">
    <property type="nucleotide sequence ID" value="XM_041551474.1"/>
</dbReference>
<proteinExistence type="inferred from homology"/>
<dbReference type="SUPFAM" id="SSF109993">
    <property type="entry name" value="VPS9 domain"/>
    <property type="match status" value="1"/>
</dbReference>
<dbReference type="PANTHER" id="PTHR24170:SF1">
    <property type="entry name" value="DOMAIN PROTEIN, PUTATIVE (AFU_ORTHOLOGUE AFUA_1G09870)-RELATED"/>
    <property type="match status" value="1"/>
</dbReference>
<dbReference type="SMART" id="SM00248">
    <property type="entry name" value="ANK"/>
    <property type="match status" value="3"/>
</dbReference>
<reference evidence="3 4" key="1">
    <citation type="submission" date="2020-05" db="EMBL/GenBank/DDBJ databases">
        <authorList>
            <person name="Casaregola S."/>
            <person name="Devillers H."/>
            <person name="Grondin C."/>
        </authorList>
    </citation>
    <scope>NUCLEOTIDE SEQUENCE [LARGE SCALE GENOMIC DNA]</scope>
    <source>
        <strain evidence="3 4">CLIB 1767</strain>
    </source>
</reference>
<dbReference type="AlphaFoldDB" id="A0A8H2ZHB2"/>
<name>A0A8H2ZHB2_9SACH</name>
<protein>
    <recommendedName>
        <fullName evidence="2">VPS9 domain-containing protein</fullName>
    </recommendedName>
</protein>
<keyword evidence="4" id="KW-1185">Reference proteome</keyword>
<dbReference type="OrthoDB" id="7464126at2759"/>
<organism evidence="3 4">
    <name type="scientific">Maudiozyma barnettii</name>
    <dbReference type="NCBI Taxonomy" id="61262"/>
    <lineage>
        <taxon>Eukaryota</taxon>
        <taxon>Fungi</taxon>
        <taxon>Dikarya</taxon>
        <taxon>Ascomycota</taxon>
        <taxon>Saccharomycotina</taxon>
        <taxon>Saccharomycetes</taxon>
        <taxon>Saccharomycetales</taxon>
        <taxon>Saccharomycetaceae</taxon>
        <taxon>Maudiozyma</taxon>
    </lineage>
</organism>
<dbReference type="Gene3D" id="1.25.40.20">
    <property type="entry name" value="Ankyrin repeat-containing domain"/>
    <property type="match status" value="2"/>
</dbReference>
<comment type="similarity">
    <text evidence="1">Belongs to the UPF0507 family.</text>
</comment>
<dbReference type="GO" id="GO:0005769">
    <property type="term" value="C:early endosome"/>
    <property type="evidence" value="ECO:0007669"/>
    <property type="project" value="TreeGrafter"/>
</dbReference>
<evidence type="ECO:0000313" key="3">
    <source>
        <dbReference type="EMBL" id="CAB4255564.1"/>
    </source>
</evidence>
<dbReference type="GO" id="GO:0000149">
    <property type="term" value="F:SNARE binding"/>
    <property type="evidence" value="ECO:0007669"/>
    <property type="project" value="TreeGrafter"/>
</dbReference>
<feature type="domain" description="VPS9" evidence="2">
    <location>
        <begin position="325"/>
        <end position="478"/>
    </location>
</feature>
<dbReference type="GO" id="GO:0030133">
    <property type="term" value="C:transport vesicle"/>
    <property type="evidence" value="ECO:0007669"/>
    <property type="project" value="TreeGrafter"/>
</dbReference>
<gene>
    <name evidence="3" type="ORF">KABA2_06S08448</name>
</gene>